<feature type="repeat" description="WD" evidence="9">
    <location>
        <begin position="214"/>
        <end position="255"/>
    </location>
</feature>
<comment type="subcellular location">
    <subcellularLocation>
        <location evidence="1">Nucleus</location>
    </subcellularLocation>
</comment>
<dbReference type="EMBL" id="AE016818">
    <property type="protein sequence ID" value="AAS52936.1"/>
    <property type="molecule type" value="Genomic_DNA"/>
</dbReference>
<feature type="repeat" description="WD" evidence="9">
    <location>
        <begin position="170"/>
        <end position="212"/>
    </location>
</feature>
<dbReference type="PRINTS" id="PR00320">
    <property type="entry name" value="GPROTEINBRPT"/>
</dbReference>
<dbReference type="GO" id="GO:0071013">
    <property type="term" value="C:catalytic step 2 spliceosome"/>
    <property type="evidence" value="ECO:0000318"/>
    <property type="project" value="GO_Central"/>
</dbReference>
<dbReference type="SMART" id="SM00320">
    <property type="entry name" value="WD40"/>
    <property type="match status" value="7"/>
</dbReference>
<dbReference type="SUPFAM" id="SSF50978">
    <property type="entry name" value="WD40 repeat-like"/>
    <property type="match status" value="1"/>
</dbReference>
<dbReference type="Proteomes" id="UP000000591">
    <property type="component" value="Chromosome V"/>
</dbReference>
<dbReference type="PROSITE" id="PS50294">
    <property type="entry name" value="WD_REPEATS_REGION"/>
    <property type="match status" value="3"/>
</dbReference>
<dbReference type="OMA" id="VQVYDHH"/>
<feature type="repeat" description="WD" evidence="9">
    <location>
        <begin position="301"/>
        <end position="333"/>
    </location>
</feature>
<evidence type="ECO:0000256" key="2">
    <source>
        <dbReference type="ARBA" id="ARBA00022574"/>
    </source>
</evidence>
<gene>
    <name evidence="11" type="ORF">AGOS_AER255C</name>
</gene>
<dbReference type="InterPro" id="IPR020472">
    <property type="entry name" value="WD40_PAC1"/>
</dbReference>
<dbReference type="FunCoup" id="Q756J9">
    <property type="interactions" value="916"/>
</dbReference>
<keyword evidence="5" id="KW-0677">Repeat</keyword>
<evidence type="ECO:0000313" key="12">
    <source>
        <dbReference type="Proteomes" id="UP000000591"/>
    </source>
</evidence>
<reference evidence="11 12" key="1">
    <citation type="journal article" date="2004" name="Science">
        <title>The Ashbya gossypii genome as a tool for mapping the ancient Saccharomyces cerevisiae genome.</title>
        <authorList>
            <person name="Dietrich F.S."/>
            <person name="Voegeli S."/>
            <person name="Brachat S."/>
            <person name="Lerch A."/>
            <person name="Gates K."/>
            <person name="Steiner S."/>
            <person name="Mohr C."/>
            <person name="Pohlmann R."/>
            <person name="Luedi P."/>
            <person name="Choi S."/>
            <person name="Wing R.A."/>
            <person name="Flavier A."/>
            <person name="Gaffney T.D."/>
            <person name="Philippsen P."/>
        </authorList>
    </citation>
    <scope>NUCLEOTIDE SEQUENCE [LARGE SCALE GENOMIC DNA]</scope>
    <source>
        <strain evidence="12">ATCC 10895 / CBS 109.51 / FGSC 9923 / NRRL Y-1056</strain>
    </source>
</reference>
<evidence type="ECO:0000256" key="6">
    <source>
        <dbReference type="ARBA" id="ARBA00023187"/>
    </source>
</evidence>
<dbReference type="GO" id="GO:0003729">
    <property type="term" value="F:mRNA binding"/>
    <property type="evidence" value="ECO:0000318"/>
    <property type="project" value="GO_Central"/>
</dbReference>
<keyword evidence="6" id="KW-0508">mRNA splicing</keyword>
<keyword evidence="12" id="KW-1185">Reference proteome</keyword>
<name>Q756J9_EREGS</name>
<dbReference type="PROSITE" id="PS50082">
    <property type="entry name" value="WD_REPEATS_2"/>
    <property type="match status" value="3"/>
</dbReference>
<accession>Q756J9</accession>
<reference evidence="12" key="2">
    <citation type="journal article" date="2013" name="G3 (Bethesda)">
        <title>Genomes of Ashbya fungi isolated from insects reveal four mating-type loci, numerous translocations, lack of transposons, and distinct gene duplications.</title>
        <authorList>
            <person name="Dietrich F.S."/>
            <person name="Voegeli S."/>
            <person name="Kuo S."/>
            <person name="Philippsen P."/>
        </authorList>
    </citation>
    <scope>GENOME REANNOTATION</scope>
    <source>
        <strain evidence="12">ATCC 10895 / CBS 109.51 / FGSC 9923 / NRRL Y-1056</strain>
    </source>
</reference>
<evidence type="ECO:0000256" key="5">
    <source>
        <dbReference type="ARBA" id="ARBA00022737"/>
    </source>
</evidence>
<dbReference type="InParanoid" id="Q756J9"/>
<proteinExistence type="predicted"/>
<dbReference type="Pfam" id="PF00400">
    <property type="entry name" value="WD40"/>
    <property type="match status" value="4"/>
</dbReference>
<keyword evidence="7" id="KW-0539">Nucleus</keyword>
<dbReference type="Gene3D" id="2.130.10.10">
    <property type="entry name" value="YVTN repeat-like/Quinoprotein amine dehydrogenase"/>
    <property type="match status" value="1"/>
</dbReference>
<evidence type="ECO:0000256" key="8">
    <source>
        <dbReference type="ARBA" id="ARBA00068146"/>
    </source>
</evidence>
<dbReference type="PANTHER" id="PTHR43979">
    <property type="entry name" value="PRE-MRNA-PROCESSING FACTOR 17"/>
    <property type="match status" value="1"/>
</dbReference>
<organism evidence="11 12">
    <name type="scientific">Eremothecium gossypii (strain ATCC 10895 / CBS 109.51 / FGSC 9923 / NRRL Y-1056)</name>
    <name type="common">Yeast</name>
    <name type="synonym">Ashbya gossypii</name>
    <dbReference type="NCBI Taxonomy" id="284811"/>
    <lineage>
        <taxon>Eukaryota</taxon>
        <taxon>Fungi</taxon>
        <taxon>Dikarya</taxon>
        <taxon>Ascomycota</taxon>
        <taxon>Saccharomycotina</taxon>
        <taxon>Saccharomycetes</taxon>
        <taxon>Saccharomycetales</taxon>
        <taxon>Saccharomycetaceae</taxon>
        <taxon>Eremothecium</taxon>
    </lineage>
</organism>
<dbReference type="OrthoDB" id="10257301at2759"/>
<evidence type="ECO:0000256" key="7">
    <source>
        <dbReference type="ARBA" id="ARBA00023242"/>
    </source>
</evidence>
<feature type="compositionally biased region" description="Polar residues" evidence="10">
    <location>
        <begin position="23"/>
        <end position="35"/>
    </location>
</feature>
<dbReference type="GO" id="GO:0000398">
    <property type="term" value="P:mRNA splicing, via spliceosome"/>
    <property type="evidence" value="ECO:0000318"/>
    <property type="project" value="GO_Central"/>
</dbReference>
<dbReference type="InterPro" id="IPR015943">
    <property type="entry name" value="WD40/YVTN_repeat-like_dom_sf"/>
</dbReference>
<keyword evidence="3" id="KW-0507">mRNA processing</keyword>
<evidence type="ECO:0000256" key="9">
    <source>
        <dbReference type="PROSITE-ProRule" id="PRU00221"/>
    </source>
</evidence>
<evidence type="ECO:0000256" key="10">
    <source>
        <dbReference type="SAM" id="MobiDB-lite"/>
    </source>
</evidence>
<keyword evidence="2 9" id="KW-0853">WD repeat</keyword>
<evidence type="ECO:0000256" key="4">
    <source>
        <dbReference type="ARBA" id="ARBA00022728"/>
    </source>
</evidence>
<dbReference type="STRING" id="284811.Q756J9"/>
<keyword evidence="4" id="KW-0747">Spliceosome</keyword>
<dbReference type="InterPro" id="IPR032847">
    <property type="entry name" value="PRPF17"/>
</dbReference>
<dbReference type="FunFam" id="2.130.10.10:FF:000034">
    <property type="entry name" value="Pre-mRNA-processing factor 17, putative"/>
    <property type="match status" value="1"/>
</dbReference>
<dbReference type="GeneID" id="4621322"/>
<dbReference type="AlphaFoldDB" id="Q756J9"/>
<dbReference type="eggNOG" id="KOG0282">
    <property type="taxonomic scope" value="Eukaryota"/>
</dbReference>
<dbReference type="RefSeq" id="NP_985112.1">
    <property type="nucleotide sequence ID" value="NM_210466.1"/>
</dbReference>
<sequence length="467" mass="52426">MALVSGYSSSSGADSDDAVGDLTSGQVATTQPTGQQLGGSIFTAASKRQFEDTSFAILTDSIKKRHYFTKAELKLRRKQRKGTGPWGAWESSNSEGESELAGVITEPVALQGDEQEKDSVAEESSTFYGQASGDYLGRGILHPPADASVDFEKDPLSFQCYLPKRILHVYDGHDRGTTALEFLRKTGHLFLSGGNDGVLKIWDMYHERLLLRDYCGHRKAISATSFSHDNVQFASSSYDKTVKIWDTETGDIINRLSFKATPNCMTFHPQNKEQLLVGFSDSKIRHFDLRVDKKDGVIQIYDHHLAAINALRYFPDGSKFISSSDDKSIRIWENQINIPIKQISDTDQYPAPWIQLHPEHNQFAAQSMDNSIYVYSMKPKYKRHPRKAFRGHKSAGYNSMFDIAPDGRYVAAGDTSGRLFIWDWKTTKILRQLETTKGETLKQVAWSPQETSKIICSGKSGKIFLFD</sequence>
<feature type="region of interest" description="Disordered" evidence="10">
    <location>
        <begin position="1"/>
        <end position="40"/>
    </location>
</feature>
<dbReference type="InterPro" id="IPR036322">
    <property type="entry name" value="WD40_repeat_dom_sf"/>
</dbReference>
<dbReference type="KEGG" id="ago:AGOS_AER255C"/>
<feature type="compositionally biased region" description="Low complexity" evidence="10">
    <location>
        <begin position="1"/>
        <end position="13"/>
    </location>
</feature>
<evidence type="ECO:0000256" key="3">
    <source>
        <dbReference type="ARBA" id="ARBA00022664"/>
    </source>
</evidence>
<evidence type="ECO:0000256" key="1">
    <source>
        <dbReference type="ARBA" id="ARBA00004123"/>
    </source>
</evidence>
<evidence type="ECO:0000313" key="11">
    <source>
        <dbReference type="EMBL" id="AAS52936.1"/>
    </source>
</evidence>
<dbReference type="CDD" id="cd00200">
    <property type="entry name" value="WD40"/>
    <property type="match status" value="1"/>
</dbReference>
<dbReference type="PANTHER" id="PTHR43979:SF1">
    <property type="entry name" value="PRE-MRNA-PROCESSING FACTOR 17"/>
    <property type="match status" value="1"/>
</dbReference>
<dbReference type="HOGENOM" id="CLU_022571_0_0_1"/>
<protein>
    <recommendedName>
        <fullName evidence="8">Pre-mRNA-processing factor 17</fullName>
    </recommendedName>
</protein>
<dbReference type="InterPro" id="IPR001680">
    <property type="entry name" value="WD40_rpt"/>
</dbReference>